<evidence type="ECO:0000313" key="10">
    <source>
        <dbReference type="Proteomes" id="UP000516428"/>
    </source>
</evidence>
<dbReference type="GO" id="GO:0005886">
    <property type="term" value="C:plasma membrane"/>
    <property type="evidence" value="ECO:0007669"/>
    <property type="project" value="UniProtKB-SubCell"/>
</dbReference>
<keyword evidence="2" id="KW-0813">Transport</keyword>
<evidence type="ECO:0000256" key="3">
    <source>
        <dbReference type="ARBA" id="ARBA00022475"/>
    </source>
</evidence>
<protein>
    <recommendedName>
        <fullName evidence="11">Molecular chaperone</fullName>
    </recommendedName>
</protein>
<gene>
    <name evidence="9" type="ORF">IAG42_21910</name>
</gene>
<feature type="transmembrane region" description="Helical" evidence="8">
    <location>
        <begin position="57"/>
        <end position="78"/>
    </location>
</feature>
<dbReference type="SUPFAM" id="SSF103481">
    <property type="entry name" value="Multidrug resistance efflux transporter EmrE"/>
    <property type="match status" value="1"/>
</dbReference>
<dbReference type="InterPro" id="IPR045324">
    <property type="entry name" value="Small_multidrug_res"/>
</dbReference>
<dbReference type="FunFam" id="1.10.3730.20:FF:000001">
    <property type="entry name" value="Quaternary ammonium compound resistance transporter SugE"/>
    <property type="match status" value="1"/>
</dbReference>
<comment type="similarity">
    <text evidence="7">Belongs to the drug/metabolite transporter (DMT) superfamily. Small multidrug resistance (SMR) (TC 2.A.7.1) family.</text>
</comment>
<evidence type="ECO:0000256" key="1">
    <source>
        <dbReference type="ARBA" id="ARBA00004651"/>
    </source>
</evidence>
<organism evidence="9 10">
    <name type="scientific">Streptomyces xanthii</name>
    <dbReference type="NCBI Taxonomy" id="2768069"/>
    <lineage>
        <taxon>Bacteria</taxon>
        <taxon>Bacillati</taxon>
        <taxon>Actinomycetota</taxon>
        <taxon>Actinomycetes</taxon>
        <taxon>Kitasatosporales</taxon>
        <taxon>Streptomycetaceae</taxon>
        <taxon>Streptomyces</taxon>
    </lineage>
</organism>
<dbReference type="AlphaFoldDB" id="A0A7H1BB71"/>
<evidence type="ECO:0008006" key="11">
    <source>
        <dbReference type="Google" id="ProtNLM"/>
    </source>
</evidence>
<dbReference type="Gene3D" id="1.10.3730.20">
    <property type="match status" value="1"/>
</dbReference>
<proteinExistence type="inferred from homology"/>
<dbReference type="InterPro" id="IPR037185">
    <property type="entry name" value="EmrE-like"/>
</dbReference>
<evidence type="ECO:0000256" key="8">
    <source>
        <dbReference type="SAM" id="Phobius"/>
    </source>
</evidence>
<dbReference type="RefSeq" id="WP_188338660.1">
    <property type="nucleotide sequence ID" value="NZ_CP061281.1"/>
</dbReference>
<evidence type="ECO:0000256" key="6">
    <source>
        <dbReference type="ARBA" id="ARBA00023136"/>
    </source>
</evidence>
<dbReference type="Pfam" id="PF00893">
    <property type="entry name" value="Multi_Drug_Res"/>
    <property type="match status" value="1"/>
</dbReference>
<dbReference type="KEGG" id="sxn:IAG42_21910"/>
<dbReference type="PANTHER" id="PTHR30561:SF0">
    <property type="entry name" value="GUANIDINIUM EXPORTER"/>
    <property type="match status" value="1"/>
</dbReference>
<keyword evidence="10" id="KW-1185">Reference proteome</keyword>
<dbReference type="PANTHER" id="PTHR30561">
    <property type="entry name" value="SMR FAMILY PROTON-DEPENDENT DRUG EFFLUX TRANSPORTER SUGE"/>
    <property type="match status" value="1"/>
</dbReference>
<accession>A0A7H1BB71</accession>
<name>A0A7H1BB71_9ACTN</name>
<evidence type="ECO:0000313" key="9">
    <source>
        <dbReference type="EMBL" id="QNS05976.1"/>
    </source>
</evidence>
<dbReference type="InterPro" id="IPR000390">
    <property type="entry name" value="Small_drug/metabolite_transptr"/>
</dbReference>
<evidence type="ECO:0000256" key="7">
    <source>
        <dbReference type="RuleBase" id="RU003942"/>
    </source>
</evidence>
<reference evidence="9 10" key="1">
    <citation type="submission" date="2020-09" db="EMBL/GenBank/DDBJ databases">
        <title>A novel species.</title>
        <authorList>
            <person name="Gao J."/>
        </authorList>
    </citation>
    <scope>NUCLEOTIDE SEQUENCE [LARGE SCALE GENOMIC DNA]</scope>
    <source>
        <strain evidence="9 10">CRXT-Y-14</strain>
    </source>
</reference>
<feature type="transmembrane region" description="Helical" evidence="8">
    <location>
        <begin position="84"/>
        <end position="103"/>
    </location>
</feature>
<evidence type="ECO:0000256" key="2">
    <source>
        <dbReference type="ARBA" id="ARBA00022448"/>
    </source>
</evidence>
<keyword evidence="5 8" id="KW-1133">Transmembrane helix</keyword>
<feature type="transmembrane region" description="Helical" evidence="8">
    <location>
        <begin position="33"/>
        <end position="50"/>
    </location>
</feature>
<sequence>MAWVLIVIAGLLEVAWSIGMKFTEGFTRLWPSVFTGAGIVASMLLLSYAAKSLPIGTAYGVWVGIGAAGAAIVGMLALGEPATVSRVFFIVLLLVAIIGLKATSGH</sequence>
<dbReference type="Proteomes" id="UP000516428">
    <property type="component" value="Chromosome"/>
</dbReference>
<keyword evidence="4 7" id="KW-0812">Transmembrane</keyword>
<dbReference type="EMBL" id="CP061281">
    <property type="protein sequence ID" value="QNS05976.1"/>
    <property type="molecule type" value="Genomic_DNA"/>
</dbReference>
<evidence type="ECO:0000256" key="5">
    <source>
        <dbReference type="ARBA" id="ARBA00022989"/>
    </source>
</evidence>
<keyword evidence="3" id="KW-1003">Cell membrane</keyword>
<evidence type="ECO:0000256" key="4">
    <source>
        <dbReference type="ARBA" id="ARBA00022692"/>
    </source>
</evidence>
<dbReference type="GO" id="GO:0022857">
    <property type="term" value="F:transmembrane transporter activity"/>
    <property type="evidence" value="ECO:0007669"/>
    <property type="project" value="InterPro"/>
</dbReference>
<keyword evidence="6 8" id="KW-0472">Membrane</keyword>
<comment type="subcellular location">
    <subcellularLocation>
        <location evidence="1 7">Cell membrane</location>
        <topology evidence="1 7">Multi-pass membrane protein</topology>
    </subcellularLocation>
</comment>